<gene>
    <name evidence="6" type="ORF">SAMN05192534_1081</name>
</gene>
<feature type="binding site" evidence="4">
    <location>
        <position position="170"/>
    </location>
    <ligand>
        <name>Zn(2+)</name>
        <dbReference type="ChEBI" id="CHEBI:29105"/>
        <label>2</label>
    </ligand>
</feature>
<feature type="modified residue" description="N6-carboxylysine" evidence="3 5">
    <location>
        <position position="137"/>
    </location>
</feature>
<dbReference type="STRING" id="568899.SAMN05192534_1081"/>
<keyword evidence="7" id="KW-1185">Reference proteome</keyword>
<proteinExistence type="inferred from homology"/>
<feature type="binding site" evidence="4">
    <location>
        <position position="196"/>
    </location>
    <ligand>
        <name>Zn(2+)</name>
        <dbReference type="ChEBI" id="CHEBI:29105"/>
        <label>2</label>
    </ligand>
</feature>
<dbReference type="RefSeq" id="WP_091272831.1">
    <property type="nucleotide sequence ID" value="NZ_FNDK01000008.1"/>
</dbReference>
<accession>A0A1G8DRP1</accession>
<evidence type="ECO:0000256" key="1">
    <source>
        <dbReference type="ARBA" id="ARBA00022723"/>
    </source>
</evidence>
<dbReference type="OrthoDB" id="105927at2"/>
<reference evidence="6 7" key="1">
    <citation type="submission" date="2016-10" db="EMBL/GenBank/DDBJ databases">
        <authorList>
            <person name="de Groot N.N."/>
        </authorList>
    </citation>
    <scope>NUCLEOTIDE SEQUENCE [LARGE SCALE GENOMIC DNA]</scope>
    <source>
        <strain evidence="6 7">DSM 21632</strain>
    </source>
</reference>
<evidence type="ECO:0000256" key="4">
    <source>
        <dbReference type="PIRSR" id="PIRSR601559-51"/>
    </source>
</evidence>
<dbReference type="PROSITE" id="PS51347">
    <property type="entry name" value="PHOSPHOTRIESTERASE_2"/>
    <property type="match status" value="1"/>
</dbReference>
<dbReference type="Gene3D" id="3.20.20.140">
    <property type="entry name" value="Metal-dependent hydrolases"/>
    <property type="match status" value="1"/>
</dbReference>
<dbReference type="PANTHER" id="PTHR10819:SF3">
    <property type="entry name" value="PHOSPHOTRIESTERASE-RELATED PROTEIN"/>
    <property type="match status" value="1"/>
</dbReference>
<dbReference type="InterPro" id="IPR001559">
    <property type="entry name" value="Phosphotriesterase"/>
</dbReference>
<keyword evidence="2" id="KW-0378">Hydrolase</keyword>
<comment type="similarity">
    <text evidence="5">Belongs to the metallo-dependent hydrolases superfamily. Phosphotriesterase family.</text>
</comment>
<evidence type="ECO:0000256" key="2">
    <source>
        <dbReference type="ARBA" id="ARBA00022801"/>
    </source>
</evidence>
<comment type="cofactor">
    <cofactor evidence="4">
        <name>a divalent metal cation</name>
        <dbReference type="ChEBI" id="CHEBI:60240"/>
    </cofactor>
    <text evidence="4">Binds 2 divalent metal cations per subunit.</text>
</comment>
<keyword evidence="1 4" id="KW-0479">Metal-binding</keyword>
<dbReference type="AlphaFoldDB" id="A0A1G8DRP1"/>
<dbReference type="Proteomes" id="UP000199163">
    <property type="component" value="Unassembled WGS sequence"/>
</dbReference>
<protein>
    <submittedName>
        <fullName evidence="6">Phosphotriesterase-related protein</fullName>
    </submittedName>
</protein>
<dbReference type="GO" id="GO:0008270">
    <property type="term" value="F:zinc ion binding"/>
    <property type="evidence" value="ECO:0007669"/>
    <property type="project" value="InterPro"/>
</dbReference>
<evidence type="ECO:0000256" key="3">
    <source>
        <dbReference type="PIRSR" id="PIRSR601559-50"/>
    </source>
</evidence>
<name>A0A1G8DRP1_9BACI</name>
<dbReference type="InterPro" id="IPR032466">
    <property type="entry name" value="Metal_Hydrolase"/>
</dbReference>
<evidence type="ECO:0000313" key="7">
    <source>
        <dbReference type="Proteomes" id="UP000199163"/>
    </source>
</evidence>
<evidence type="ECO:0000313" key="6">
    <source>
        <dbReference type="EMBL" id="SDH60366.1"/>
    </source>
</evidence>
<feature type="binding site" evidence="4">
    <location>
        <position position="22"/>
    </location>
    <ligand>
        <name>Zn(2+)</name>
        <dbReference type="ChEBI" id="CHEBI:29105"/>
        <label>1</label>
    </ligand>
</feature>
<dbReference type="EMBL" id="FNDK01000008">
    <property type="protein sequence ID" value="SDH60366.1"/>
    <property type="molecule type" value="Genomic_DNA"/>
</dbReference>
<feature type="binding site" evidence="4">
    <location>
        <position position="267"/>
    </location>
    <ligand>
        <name>Zn(2+)</name>
        <dbReference type="ChEBI" id="CHEBI:29105"/>
        <label>1</label>
    </ligand>
</feature>
<feature type="binding site" description="via carbamate group" evidence="4">
    <location>
        <position position="137"/>
    </location>
    <ligand>
        <name>Zn(2+)</name>
        <dbReference type="ChEBI" id="CHEBI:29105"/>
        <label>1</label>
    </ligand>
</feature>
<dbReference type="SUPFAM" id="SSF51556">
    <property type="entry name" value="Metallo-dependent hydrolases"/>
    <property type="match status" value="1"/>
</dbReference>
<feature type="binding site" evidence="4">
    <location>
        <position position="24"/>
    </location>
    <ligand>
        <name>Zn(2+)</name>
        <dbReference type="ChEBI" id="CHEBI:29105"/>
        <label>1</label>
    </ligand>
</feature>
<dbReference type="Pfam" id="PF02126">
    <property type="entry name" value="PTE"/>
    <property type="match status" value="1"/>
</dbReference>
<feature type="binding site" description="via carbamate group" evidence="4">
    <location>
        <position position="137"/>
    </location>
    <ligand>
        <name>Zn(2+)</name>
        <dbReference type="ChEBI" id="CHEBI:29105"/>
        <label>2</label>
    </ligand>
</feature>
<sequence length="335" mass="36654">MGKINTIQGAIATEQLGITAMHEHIGFGLPGCDLDTKWWEARPKMLEVTIDKLRRFRELGGQTIVDCTGIGTGRNIPYWQVVSQTTGVNIVACTGFVSGDTVLPYFRDKSVEYLADLFYHEITVGIAGTNVKAGAVKVGVSRGGLSELDERVYRAAARAARATGVPILTHLSINGDRQMDLFETEGLPLDRVVIGHSDGAEGLDPERDFRIAKRGAFVGYDTIGFDTEKGTPEVPAPFWARPRKERLDQVMDLFNAGYTNRAIISCDANCWALGWASTEHSVAELLEVFVPDLKARGVSDETIEQLLIHTPAHLLTMKEPKPDRMRKAAAVSTGV</sequence>
<dbReference type="PANTHER" id="PTHR10819">
    <property type="entry name" value="PHOSPHOTRIESTERASE-RELATED"/>
    <property type="match status" value="1"/>
</dbReference>
<organism evidence="6 7">
    <name type="scientific">Alteribacillus persepolensis</name>
    <dbReference type="NCBI Taxonomy" id="568899"/>
    <lineage>
        <taxon>Bacteria</taxon>
        <taxon>Bacillati</taxon>
        <taxon>Bacillota</taxon>
        <taxon>Bacilli</taxon>
        <taxon>Bacillales</taxon>
        <taxon>Bacillaceae</taxon>
        <taxon>Alteribacillus</taxon>
    </lineage>
</organism>
<evidence type="ECO:0000256" key="5">
    <source>
        <dbReference type="PROSITE-ProRule" id="PRU00679"/>
    </source>
</evidence>
<dbReference type="GO" id="GO:0016787">
    <property type="term" value="F:hydrolase activity"/>
    <property type="evidence" value="ECO:0007669"/>
    <property type="project" value="UniProtKB-KW"/>
</dbReference>